<sequence length="107" mass="12198">MSELFNNKISLRKPGRKSTHHICVPSERDTRAAGRRRPGPVTSMPSLQEAYSQKFPISTLKKQKLLKLCQQMVILEELYGWFQSLPTSHRTKDRAPCPGVDSDDDDD</sequence>
<feature type="compositionally biased region" description="Basic residues" evidence="1">
    <location>
        <begin position="10"/>
        <end position="20"/>
    </location>
</feature>
<name>A0AAV4AYU5_9GAST</name>
<dbReference type="AlphaFoldDB" id="A0AAV4AYU5"/>
<dbReference type="EMBL" id="BLXT01004423">
    <property type="protein sequence ID" value="GFO12457.1"/>
    <property type="molecule type" value="Genomic_DNA"/>
</dbReference>
<dbReference type="Proteomes" id="UP000735302">
    <property type="component" value="Unassembled WGS sequence"/>
</dbReference>
<protein>
    <submittedName>
        <fullName evidence="2">Uncharacterized protein</fullName>
    </submittedName>
</protein>
<accession>A0AAV4AYU5</accession>
<feature type="region of interest" description="Disordered" evidence="1">
    <location>
        <begin position="88"/>
        <end position="107"/>
    </location>
</feature>
<evidence type="ECO:0000256" key="1">
    <source>
        <dbReference type="SAM" id="MobiDB-lite"/>
    </source>
</evidence>
<proteinExistence type="predicted"/>
<organism evidence="2 3">
    <name type="scientific">Plakobranchus ocellatus</name>
    <dbReference type="NCBI Taxonomy" id="259542"/>
    <lineage>
        <taxon>Eukaryota</taxon>
        <taxon>Metazoa</taxon>
        <taxon>Spiralia</taxon>
        <taxon>Lophotrochozoa</taxon>
        <taxon>Mollusca</taxon>
        <taxon>Gastropoda</taxon>
        <taxon>Heterobranchia</taxon>
        <taxon>Euthyneura</taxon>
        <taxon>Panpulmonata</taxon>
        <taxon>Sacoglossa</taxon>
        <taxon>Placobranchoidea</taxon>
        <taxon>Plakobranchidae</taxon>
        <taxon>Plakobranchus</taxon>
    </lineage>
</organism>
<evidence type="ECO:0000313" key="3">
    <source>
        <dbReference type="Proteomes" id="UP000735302"/>
    </source>
</evidence>
<keyword evidence="3" id="KW-1185">Reference proteome</keyword>
<feature type="region of interest" description="Disordered" evidence="1">
    <location>
        <begin position="1"/>
        <end position="45"/>
    </location>
</feature>
<reference evidence="2 3" key="1">
    <citation type="journal article" date="2021" name="Elife">
        <title>Chloroplast acquisition without the gene transfer in kleptoplastic sea slugs, Plakobranchus ocellatus.</title>
        <authorList>
            <person name="Maeda T."/>
            <person name="Takahashi S."/>
            <person name="Yoshida T."/>
            <person name="Shimamura S."/>
            <person name="Takaki Y."/>
            <person name="Nagai Y."/>
            <person name="Toyoda A."/>
            <person name="Suzuki Y."/>
            <person name="Arimoto A."/>
            <person name="Ishii H."/>
            <person name="Satoh N."/>
            <person name="Nishiyama T."/>
            <person name="Hasebe M."/>
            <person name="Maruyama T."/>
            <person name="Minagawa J."/>
            <person name="Obokata J."/>
            <person name="Shigenobu S."/>
        </authorList>
    </citation>
    <scope>NUCLEOTIDE SEQUENCE [LARGE SCALE GENOMIC DNA]</scope>
</reference>
<comment type="caution">
    <text evidence="2">The sequence shown here is derived from an EMBL/GenBank/DDBJ whole genome shotgun (WGS) entry which is preliminary data.</text>
</comment>
<evidence type="ECO:0000313" key="2">
    <source>
        <dbReference type="EMBL" id="GFO12457.1"/>
    </source>
</evidence>
<gene>
    <name evidence="2" type="ORF">PoB_003896200</name>
</gene>